<accession>A0A1Y1WKQ1</accession>
<keyword evidence="2" id="KW-1133">Transmembrane helix</keyword>
<feature type="region of interest" description="Disordered" evidence="1">
    <location>
        <begin position="48"/>
        <end position="79"/>
    </location>
</feature>
<dbReference type="EMBL" id="MCFD01000001">
    <property type="protein sequence ID" value="ORX74139.1"/>
    <property type="molecule type" value="Genomic_DNA"/>
</dbReference>
<organism evidence="3 4">
    <name type="scientific">Linderina pennispora</name>
    <dbReference type="NCBI Taxonomy" id="61395"/>
    <lineage>
        <taxon>Eukaryota</taxon>
        <taxon>Fungi</taxon>
        <taxon>Fungi incertae sedis</taxon>
        <taxon>Zoopagomycota</taxon>
        <taxon>Kickxellomycotina</taxon>
        <taxon>Kickxellomycetes</taxon>
        <taxon>Kickxellales</taxon>
        <taxon>Kickxellaceae</taxon>
        <taxon>Linderina</taxon>
    </lineage>
</organism>
<keyword evidence="2" id="KW-0472">Membrane</keyword>
<dbReference type="RefSeq" id="XP_040747350.1">
    <property type="nucleotide sequence ID" value="XM_040891151.1"/>
</dbReference>
<dbReference type="AlphaFoldDB" id="A0A1Y1WKQ1"/>
<gene>
    <name evidence="3" type="ORF">DL89DRAFT_319750</name>
</gene>
<feature type="transmembrane region" description="Helical" evidence="2">
    <location>
        <begin position="299"/>
        <end position="322"/>
    </location>
</feature>
<name>A0A1Y1WKQ1_9FUNG</name>
<dbReference type="Proteomes" id="UP000193922">
    <property type="component" value="Unassembled WGS sequence"/>
</dbReference>
<sequence>MSAQQKAVIHASPTPDVWQQLQQLRLGGRFTKLVELVVGVPDSWSLDGAPSGIPPRPIPTGDHRQDSARKTAPAAPVGGGFPPPAENMQLFGLFASRYFLVALVVGFIISRIQILVRRQRVRPLRPLVRVALYLPCQILLLRASAAMCIAVARTRTHGAPEWMAGPISAAAQLCQQYFGKAQADTITMDGAMWLVFVTICIFDCMEIFVSRLEGSPCAPYENIGNLLERTSLYYFYGGSVRIQELALLNVLEKTVICQLLISLSSGWQWRLLPTGAIDLLVMDHFVFSMRHPSALKLYPFVQVLTMLLLCGAVLIVVATVVIRSMARAVDRFGFLRQGAVQGSHQVTEATYDQHGAFVAPELDDEAEMADGRALIEDTYLPLCPDLRRDFGVEILDLAGTCLRQYSNQIRASGYSRSCGAIRLPKGTALDEYVSRQVSAARRNGFAVFIENEPGVSFEVPEGPMDMAVFLKDTRVDSLRKLSLALWSLCTAILEVGLGWRKGSRYQMAGSTNNSRSPDGVALQAKQMTTVNSGLRSWEIGEDDVVAGDDAESDFDFDYVDSSLRKCRRWRWRWRCDDDDDETNWDDEPVDSEELETSRHDQMSSLLVLMAHSLAGSLSSTNGPAPSVSADSVLQMPGLPFSSPELTSLMQITRARRQNEEEDGVDSGVEAFSTEEITLSSPPIQQPSPRKAAPAAAANMAKPTPAMSERPKQASQLPKHAISVSSPVIAPALEKETAAIQDDGDKWRLLTLNYDRRHPGYDPKTETQAVAPQLKAIVGDRIGYAKRQKSIQLMFDLYMKAHKGEWVGAAQDAVERELGVYKSSGLGSYHVNLVNSIQAAEATNRHVIVGPRARCNRLRK</sequence>
<dbReference type="GeneID" id="63807799"/>
<evidence type="ECO:0000256" key="2">
    <source>
        <dbReference type="SAM" id="Phobius"/>
    </source>
</evidence>
<feature type="transmembrane region" description="Helical" evidence="2">
    <location>
        <begin position="90"/>
        <end position="109"/>
    </location>
</feature>
<evidence type="ECO:0000313" key="3">
    <source>
        <dbReference type="EMBL" id="ORX74139.1"/>
    </source>
</evidence>
<feature type="transmembrane region" description="Helical" evidence="2">
    <location>
        <begin position="130"/>
        <end position="152"/>
    </location>
</feature>
<keyword evidence="2" id="KW-0812">Transmembrane</keyword>
<comment type="caution">
    <text evidence="3">The sequence shown here is derived from an EMBL/GenBank/DDBJ whole genome shotgun (WGS) entry which is preliminary data.</text>
</comment>
<protein>
    <submittedName>
        <fullName evidence="3">Uncharacterized protein</fullName>
    </submittedName>
</protein>
<reference evidence="3 4" key="1">
    <citation type="submission" date="2016-07" db="EMBL/GenBank/DDBJ databases">
        <title>Pervasive Adenine N6-methylation of Active Genes in Fungi.</title>
        <authorList>
            <consortium name="DOE Joint Genome Institute"/>
            <person name="Mondo S.J."/>
            <person name="Dannebaum R.O."/>
            <person name="Kuo R.C."/>
            <person name="Labutti K."/>
            <person name="Haridas S."/>
            <person name="Kuo A."/>
            <person name="Salamov A."/>
            <person name="Ahrendt S.R."/>
            <person name="Lipzen A."/>
            <person name="Sullivan W."/>
            <person name="Andreopoulos W.B."/>
            <person name="Clum A."/>
            <person name="Lindquist E."/>
            <person name="Daum C."/>
            <person name="Ramamoorthy G.K."/>
            <person name="Gryganskyi A."/>
            <person name="Culley D."/>
            <person name="Magnuson J.K."/>
            <person name="James T.Y."/>
            <person name="O'Malley M.A."/>
            <person name="Stajich J.E."/>
            <person name="Spatafora J.W."/>
            <person name="Visel A."/>
            <person name="Grigoriev I.V."/>
        </authorList>
    </citation>
    <scope>NUCLEOTIDE SEQUENCE [LARGE SCALE GENOMIC DNA]</scope>
    <source>
        <strain evidence="3 4">ATCC 12442</strain>
    </source>
</reference>
<evidence type="ECO:0000256" key="1">
    <source>
        <dbReference type="SAM" id="MobiDB-lite"/>
    </source>
</evidence>
<evidence type="ECO:0000313" key="4">
    <source>
        <dbReference type="Proteomes" id="UP000193922"/>
    </source>
</evidence>
<proteinExistence type="predicted"/>
<feature type="region of interest" description="Disordered" evidence="1">
    <location>
        <begin position="701"/>
        <end position="720"/>
    </location>
</feature>
<keyword evidence="4" id="KW-1185">Reference proteome</keyword>
<dbReference type="OrthoDB" id="66726at2759"/>